<dbReference type="PIRSF" id="PIRSF003113">
    <property type="entry name" value="BolA"/>
    <property type="match status" value="1"/>
</dbReference>
<evidence type="ECO:0000256" key="5">
    <source>
        <dbReference type="RuleBase" id="RU003860"/>
    </source>
</evidence>
<dbReference type="PANTHER" id="PTHR46229:SF2">
    <property type="entry name" value="BOLA-LIKE PROTEIN 1"/>
    <property type="match status" value="1"/>
</dbReference>
<dbReference type="EMBL" id="MAJU01000011">
    <property type="protein sequence ID" value="OCH20819.1"/>
    <property type="molecule type" value="Genomic_DNA"/>
</dbReference>
<accession>A0A1B9NYC7</accession>
<dbReference type="InterPro" id="IPR050961">
    <property type="entry name" value="BolA/IbaG_stress_morph_reg"/>
</dbReference>
<protein>
    <recommendedName>
        <fullName evidence="4">DNA-binding transcriptional regulator BolA</fullName>
    </recommendedName>
</protein>
<dbReference type="Proteomes" id="UP000093523">
    <property type="component" value="Unassembled WGS sequence"/>
</dbReference>
<dbReference type="OrthoDB" id="9801469at2"/>
<evidence type="ECO:0000313" key="7">
    <source>
        <dbReference type="Proteomes" id="UP000093523"/>
    </source>
</evidence>
<comment type="caution">
    <text evidence="6">The sequence shown here is derived from an EMBL/GenBank/DDBJ whole genome shotgun (WGS) entry which is preliminary data.</text>
</comment>
<evidence type="ECO:0000256" key="3">
    <source>
        <dbReference type="ARBA" id="ARBA00059078"/>
    </source>
</evidence>
<dbReference type="PANTHER" id="PTHR46229">
    <property type="entry name" value="BOLA TRANSCRIPTION REGULATOR"/>
    <property type="match status" value="1"/>
</dbReference>
<keyword evidence="2" id="KW-0346">Stress response</keyword>
<dbReference type="Gene3D" id="3.30.300.90">
    <property type="entry name" value="BolA-like"/>
    <property type="match status" value="1"/>
</dbReference>
<dbReference type="GO" id="GO:0006351">
    <property type="term" value="P:DNA-templated transcription"/>
    <property type="evidence" value="ECO:0007669"/>
    <property type="project" value="TreeGrafter"/>
</dbReference>
<dbReference type="RefSeq" id="WP_012549718.1">
    <property type="nucleotide sequence ID" value="NZ_CAWMPN010000011.1"/>
</dbReference>
<dbReference type="STRING" id="688.A6E04_13625"/>
<comment type="similarity">
    <text evidence="1 5">Belongs to the BolA/IbaG family.</text>
</comment>
<proteinExistence type="inferred from homology"/>
<dbReference type="AlphaFoldDB" id="A0A1B9NYC7"/>
<reference evidence="6 7" key="1">
    <citation type="submission" date="2016-06" db="EMBL/GenBank/DDBJ databases">
        <authorList>
            <person name="Kjaerup R.B."/>
            <person name="Dalgaard T.S."/>
            <person name="Juul-Madsen H.R."/>
        </authorList>
    </citation>
    <scope>NUCLEOTIDE SEQUENCE [LARGE SCALE GENOMIC DNA]</scope>
    <source>
        <strain evidence="6 7">1S159</strain>
    </source>
</reference>
<dbReference type="NCBIfam" id="NF008638">
    <property type="entry name" value="PRK11628.1"/>
    <property type="match status" value="1"/>
</dbReference>
<sequence>MIQQQIEQKLHSELSSSYLKVLNESYMHNVPEGSESHFKVIVVSDQFNDKRLLARHRMINAILADELANHIHALAIHTYTESEWQALDSELVPSSPNCMGGSKS</sequence>
<evidence type="ECO:0000256" key="4">
    <source>
        <dbReference type="ARBA" id="ARBA00074073"/>
    </source>
</evidence>
<dbReference type="InterPro" id="IPR002634">
    <property type="entry name" value="BolA"/>
</dbReference>
<dbReference type="Pfam" id="PF01722">
    <property type="entry name" value="BolA"/>
    <property type="match status" value="1"/>
</dbReference>
<dbReference type="GO" id="GO:0005829">
    <property type="term" value="C:cytosol"/>
    <property type="evidence" value="ECO:0007669"/>
    <property type="project" value="TreeGrafter"/>
</dbReference>
<evidence type="ECO:0000256" key="2">
    <source>
        <dbReference type="ARBA" id="ARBA00023016"/>
    </source>
</evidence>
<dbReference type="FunFam" id="3.30.300.90:FF:000001">
    <property type="entry name" value="Transcriptional regulator BolA"/>
    <property type="match status" value="1"/>
</dbReference>
<comment type="function">
    <text evidence="3">Transcriptional regulator that plays an important role in general stress response.</text>
</comment>
<evidence type="ECO:0000313" key="6">
    <source>
        <dbReference type="EMBL" id="OCH20819.1"/>
    </source>
</evidence>
<evidence type="ECO:0000256" key="1">
    <source>
        <dbReference type="ARBA" id="ARBA00005578"/>
    </source>
</evidence>
<dbReference type="GO" id="GO:1990229">
    <property type="term" value="C:iron-sulfur cluster assembly complex"/>
    <property type="evidence" value="ECO:0007669"/>
    <property type="project" value="UniProtKB-ARBA"/>
</dbReference>
<gene>
    <name evidence="6" type="ORF">A6E04_13625</name>
</gene>
<dbReference type="SUPFAM" id="SSF82657">
    <property type="entry name" value="BolA-like"/>
    <property type="match status" value="1"/>
</dbReference>
<dbReference type="InterPro" id="IPR036065">
    <property type="entry name" value="BolA-like_sf"/>
</dbReference>
<organism evidence="6 7">
    <name type="scientific">Aliivibrio logei</name>
    <name type="common">Vibrio logei</name>
    <dbReference type="NCBI Taxonomy" id="688"/>
    <lineage>
        <taxon>Bacteria</taxon>
        <taxon>Pseudomonadati</taxon>
        <taxon>Pseudomonadota</taxon>
        <taxon>Gammaproteobacteria</taxon>
        <taxon>Vibrionales</taxon>
        <taxon>Vibrionaceae</taxon>
        <taxon>Aliivibrio</taxon>
    </lineage>
</organism>
<name>A0A1B9NYC7_ALILO</name>